<evidence type="ECO:0000256" key="4">
    <source>
        <dbReference type="SAM" id="Coils"/>
    </source>
</evidence>
<keyword evidence="2" id="KW-0863">Zinc-finger</keyword>
<name>A0A6C0AGA4_9ZZZZ</name>
<dbReference type="InterPro" id="IPR036236">
    <property type="entry name" value="Znf_C2H2_sf"/>
</dbReference>
<reference evidence="6" key="1">
    <citation type="journal article" date="2020" name="Nature">
        <title>Giant virus diversity and host interactions through global metagenomics.</title>
        <authorList>
            <person name="Schulz F."/>
            <person name="Roux S."/>
            <person name="Paez-Espino D."/>
            <person name="Jungbluth S."/>
            <person name="Walsh D.A."/>
            <person name="Denef V.J."/>
            <person name="McMahon K.D."/>
            <person name="Konstantinidis K.T."/>
            <person name="Eloe-Fadrosh E.A."/>
            <person name="Kyrpides N.C."/>
            <person name="Woyke T."/>
        </authorList>
    </citation>
    <scope>NUCLEOTIDE SEQUENCE</scope>
    <source>
        <strain evidence="6">GVMAG-S-1024976-23</strain>
    </source>
</reference>
<keyword evidence="3" id="KW-0862">Zinc</keyword>
<feature type="coiled-coil region" evidence="4">
    <location>
        <begin position="46"/>
        <end position="81"/>
    </location>
</feature>
<dbReference type="PROSITE" id="PS00028">
    <property type="entry name" value="ZINC_FINGER_C2H2_1"/>
    <property type="match status" value="1"/>
</dbReference>
<sequence length="262" mass="31532">MNVPNYCEICNVHFNRPSHYREHIKTKKHIQNLISNKMEKREDVPYDIFKQLCQQFDNKLKELKQELRQEFEEKITNLEYQLKKTPNIQNSGHIGDNITVNIQINPHGKENWSYILPQLPKMIKKTNVLIPELVRKLHFDKYHPENHNIQVSNIKSNRIKIKDRQGNWITADKTTILSDEVRNIYDFIENEGDEEALLEKCSPNIRRLYEEKKQRFTGSIEDPENRRAQKTLIKELYYLIYEENRHKQNIVEETIIHEIKNK</sequence>
<evidence type="ECO:0000313" key="6">
    <source>
        <dbReference type="EMBL" id="QHS78824.1"/>
    </source>
</evidence>
<evidence type="ECO:0000256" key="2">
    <source>
        <dbReference type="ARBA" id="ARBA00022771"/>
    </source>
</evidence>
<organism evidence="6">
    <name type="scientific">viral metagenome</name>
    <dbReference type="NCBI Taxonomy" id="1070528"/>
    <lineage>
        <taxon>unclassified sequences</taxon>
        <taxon>metagenomes</taxon>
        <taxon>organismal metagenomes</taxon>
    </lineage>
</organism>
<evidence type="ECO:0000256" key="1">
    <source>
        <dbReference type="ARBA" id="ARBA00022723"/>
    </source>
</evidence>
<dbReference type="AlphaFoldDB" id="A0A6C0AGA4"/>
<dbReference type="SUPFAM" id="SSF57667">
    <property type="entry name" value="beta-beta-alpha zinc fingers"/>
    <property type="match status" value="1"/>
</dbReference>
<accession>A0A6C0AGA4</accession>
<feature type="domain" description="C2H2-type" evidence="5">
    <location>
        <begin position="7"/>
        <end position="29"/>
    </location>
</feature>
<evidence type="ECO:0000259" key="5">
    <source>
        <dbReference type="PROSITE" id="PS00028"/>
    </source>
</evidence>
<dbReference type="Gene3D" id="3.30.160.60">
    <property type="entry name" value="Classic Zinc Finger"/>
    <property type="match status" value="1"/>
</dbReference>
<keyword evidence="1" id="KW-0479">Metal-binding</keyword>
<proteinExistence type="predicted"/>
<dbReference type="Pfam" id="PF12171">
    <property type="entry name" value="zf-C2H2_jaz"/>
    <property type="match status" value="1"/>
</dbReference>
<dbReference type="InterPro" id="IPR013087">
    <property type="entry name" value="Znf_C2H2_type"/>
</dbReference>
<protein>
    <recommendedName>
        <fullName evidence="5">C2H2-type domain-containing protein</fullName>
    </recommendedName>
</protein>
<dbReference type="EMBL" id="MN740605">
    <property type="protein sequence ID" value="QHS78824.1"/>
    <property type="molecule type" value="Genomic_DNA"/>
</dbReference>
<keyword evidence="4" id="KW-0175">Coiled coil</keyword>
<evidence type="ECO:0000256" key="3">
    <source>
        <dbReference type="ARBA" id="ARBA00022833"/>
    </source>
</evidence>
<dbReference type="GO" id="GO:0008270">
    <property type="term" value="F:zinc ion binding"/>
    <property type="evidence" value="ECO:0007669"/>
    <property type="project" value="UniProtKB-KW"/>
</dbReference>
<dbReference type="InterPro" id="IPR022755">
    <property type="entry name" value="Znf_C2H2_jaz"/>
</dbReference>